<evidence type="ECO:0000313" key="2">
    <source>
        <dbReference type="Proteomes" id="UP000654075"/>
    </source>
</evidence>
<protein>
    <submittedName>
        <fullName evidence="1">Uncharacterized protein</fullName>
    </submittedName>
</protein>
<comment type="caution">
    <text evidence="1">The sequence shown here is derived from an EMBL/GenBank/DDBJ whole genome shotgun (WGS) entry which is preliminary data.</text>
</comment>
<sequence>SSNNSDCSRVGAQLWSLDLEDPNIPVGTNHMEIYQQTKRSLTPIGCSLPPLCVMVFACSGTAGGYVGCQAPSLASKLVIRDVSDSPPAPIILDSLQFDDTNMAAQAVQGTIRWSFNRYTDTAFLTHVVVYLAEDELGT</sequence>
<feature type="non-terminal residue" evidence="1">
    <location>
        <position position="138"/>
    </location>
</feature>
<dbReference type="Proteomes" id="UP000654075">
    <property type="component" value="Unassembled WGS sequence"/>
</dbReference>
<gene>
    <name evidence="1" type="ORF">PGLA1383_LOCUS33226</name>
</gene>
<keyword evidence="2" id="KW-1185">Reference proteome</keyword>
<organism evidence="1 2">
    <name type="scientific">Polarella glacialis</name>
    <name type="common">Dinoflagellate</name>
    <dbReference type="NCBI Taxonomy" id="89957"/>
    <lineage>
        <taxon>Eukaryota</taxon>
        <taxon>Sar</taxon>
        <taxon>Alveolata</taxon>
        <taxon>Dinophyceae</taxon>
        <taxon>Suessiales</taxon>
        <taxon>Suessiaceae</taxon>
        <taxon>Polarella</taxon>
    </lineage>
</organism>
<accession>A0A813FMC0</accession>
<name>A0A813FMC0_POLGL</name>
<dbReference type="AlphaFoldDB" id="A0A813FMC0"/>
<evidence type="ECO:0000313" key="1">
    <source>
        <dbReference type="EMBL" id="CAE8615509.1"/>
    </source>
</evidence>
<reference evidence="1" key="1">
    <citation type="submission" date="2021-02" db="EMBL/GenBank/DDBJ databases">
        <authorList>
            <person name="Dougan E. K."/>
            <person name="Rhodes N."/>
            <person name="Thang M."/>
            <person name="Chan C."/>
        </authorList>
    </citation>
    <scope>NUCLEOTIDE SEQUENCE</scope>
</reference>
<dbReference type="EMBL" id="CAJNNV010025646">
    <property type="protein sequence ID" value="CAE8615509.1"/>
    <property type="molecule type" value="Genomic_DNA"/>
</dbReference>
<proteinExistence type="predicted"/>
<feature type="non-terminal residue" evidence="1">
    <location>
        <position position="1"/>
    </location>
</feature>